<dbReference type="EMBL" id="VSRR010123174">
    <property type="protein sequence ID" value="MPD00494.1"/>
    <property type="molecule type" value="Genomic_DNA"/>
</dbReference>
<evidence type="ECO:0000313" key="1">
    <source>
        <dbReference type="EMBL" id="MPD00494.1"/>
    </source>
</evidence>
<accession>A0A5B7K1J6</accession>
<evidence type="ECO:0000313" key="2">
    <source>
        <dbReference type="Proteomes" id="UP000324222"/>
    </source>
</evidence>
<organism evidence="1 2">
    <name type="scientific">Portunus trituberculatus</name>
    <name type="common">Swimming crab</name>
    <name type="synonym">Neptunus trituberculatus</name>
    <dbReference type="NCBI Taxonomy" id="210409"/>
    <lineage>
        <taxon>Eukaryota</taxon>
        <taxon>Metazoa</taxon>
        <taxon>Ecdysozoa</taxon>
        <taxon>Arthropoda</taxon>
        <taxon>Crustacea</taxon>
        <taxon>Multicrustacea</taxon>
        <taxon>Malacostraca</taxon>
        <taxon>Eumalacostraca</taxon>
        <taxon>Eucarida</taxon>
        <taxon>Decapoda</taxon>
        <taxon>Pleocyemata</taxon>
        <taxon>Brachyura</taxon>
        <taxon>Eubrachyura</taxon>
        <taxon>Portunoidea</taxon>
        <taxon>Portunidae</taxon>
        <taxon>Portuninae</taxon>
        <taxon>Portunus</taxon>
    </lineage>
</organism>
<keyword evidence="2" id="KW-1185">Reference proteome</keyword>
<proteinExistence type="predicted"/>
<comment type="caution">
    <text evidence="1">The sequence shown here is derived from an EMBL/GenBank/DDBJ whole genome shotgun (WGS) entry which is preliminary data.</text>
</comment>
<dbReference type="AlphaFoldDB" id="A0A5B7K1J6"/>
<gene>
    <name evidence="1" type="ORF">E2C01_095969</name>
</gene>
<dbReference type="Proteomes" id="UP000324222">
    <property type="component" value="Unassembled WGS sequence"/>
</dbReference>
<protein>
    <submittedName>
        <fullName evidence="1">Uncharacterized protein</fullName>
    </submittedName>
</protein>
<name>A0A5B7K1J6_PORTR</name>
<sequence length="92" mass="10636">MYKKLIVNHLREVPKKFAEFFRLSLEQFDFLVELIKDDIFRRETESHDDTHPPQLIASDCDYIHPLAARVFGASDDRSLQNSPIGIHVISGP</sequence>
<reference evidence="1 2" key="1">
    <citation type="submission" date="2019-05" db="EMBL/GenBank/DDBJ databases">
        <title>Another draft genome of Portunus trituberculatus and its Hox gene families provides insights of decapod evolution.</title>
        <authorList>
            <person name="Jeong J.-H."/>
            <person name="Song I."/>
            <person name="Kim S."/>
            <person name="Choi T."/>
            <person name="Kim D."/>
            <person name="Ryu S."/>
            <person name="Kim W."/>
        </authorList>
    </citation>
    <scope>NUCLEOTIDE SEQUENCE [LARGE SCALE GENOMIC DNA]</scope>
    <source>
        <tissue evidence="1">Muscle</tissue>
    </source>
</reference>